<comment type="caution">
    <text evidence="2">The sequence shown here is derived from an EMBL/GenBank/DDBJ whole genome shotgun (WGS) entry which is preliminary data.</text>
</comment>
<keyword evidence="3" id="KW-1185">Reference proteome</keyword>
<dbReference type="InterPro" id="IPR036653">
    <property type="entry name" value="CinA-like_C"/>
</dbReference>
<evidence type="ECO:0000259" key="1">
    <source>
        <dbReference type="Pfam" id="PF02464"/>
    </source>
</evidence>
<dbReference type="GO" id="GO:0019159">
    <property type="term" value="F:nicotinamide-nucleotide amidase activity"/>
    <property type="evidence" value="ECO:0007669"/>
    <property type="project" value="UniProtKB-EC"/>
</dbReference>
<dbReference type="EMBL" id="JACCBV010000001">
    <property type="protein sequence ID" value="NYE20777.1"/>
    <property type="molecule type" value="Genomic_DNA"/>
</dbReference>
<name>A0A7Y9GQG5_9MICO</name>
<dbReference type="InterPro" id="IPR008136">
    <property type="entry name" value="CinA_C"/>
</dbReference>
<gene>
    <name evidence="2" type="ORF">BJ991_002805</name>
</gene>
<dbReference type="Gene3D" id="3.90.950.20">
    <property type="entry name" value="CinA-like"/>
    <property type="match status" value="1"/>
</dbReference>
<dbReference type="RefSeq" id="WP_179490968.1">
    <property type="nucleotide sequence ID" value="NZ_JACCBV010000001.1"/>
</dbReference>
<dbReference type="NCBIfam" id="TIGR00199">
    <property type="entry name" value="PncC_domain"/>
    <property type="match status" value="1"/>
</dbReference>
<dbReference type="Pfam" id="PF02464">
    <property type="entry name" value="CinA"/>
    <property type="match status" value="1"/>
</dbReference>
<keyword evidence="2" id="KW-0378">Hydrolase</keyword>
<accession>A0A7Y9GQG5</accession>
<dbReference type="SUPFAM" id="SSF142433">
    <property type="entry name" value="CinA-like"/>
    <property type="match status" value="1"/>
</dbReference>
<feature type="domain" description="CinA C-terminal" evidence="1">
    <location>
        <begin position="15"/>
        <end position="169"/>
    </location>
</feature>
<organism evidence="2 3">
    <name type="scientific">Microbacterium immunditiarum</name>
    <dbReference type="NCBI Taxonomy" id="337480"/>
    <lineage>
        <taxon>Bacteria</taxon>
        <taxon>Bacillati</taxon>
        <taxon>Actinomycetota</taxon>
        <taxon>Actinomycetes</taxon>
        <taxon>Micrococcales</taxon>
        <taxon>Microbacteriaceae</taxon>
        <taxon>Microbacterium</taxon>
    </lineage>
</organism>
<sequence>MSGRAGGDSSTPDEAARALLTAVAARGWSLAVAESLTGGLVLATLVSVPGASAVLRGGVVAYATDLKHSLLGVDADLLASSGAVHPEVARQMAEGVRVAAGRDGIPADVGIATTGVAGPDPQDGQAVGTAFIAVATPVETRVEALFLEGGRAEIRAATAGGALRLARECVDGSDAAAGASE</sequence>
<dbReference type="EC" id="3.5.1.42" evidence="2"/>
<dbReference type="AlphaFoldDB" id="A0A7Y9GQG5"/>
<protein>
    <submittedName>
        <fullName evidence="2">Nicotinamide-nucleotide amidase</fullName>
        <ecNumber evidence="2">3.5.1.42</ecNumber>
    </submittedName>
</protein>
<dbReference type="Proteomes" id="UP000576969">
    <property type="component" value="Unassembled WGS sequence"/>
</dbReference>
<proteinExistence type="predicted"/>
<evidence type="ECO:0000313" key="2">
    <source>
        <dbReference type="EMBL" id="NYE20777.1"/>
    </source>
</evidence>
<evidence type="ECO:0000313" key="3">
    <source>
        <dbReference type="Proteomes" id="UP000576969"/>
    </source>
</evidence>
<reference evidence="2 3" key="1">
    <citation type="submission" date="2020-07" db="EMBL/GenBank/DDBJ databases">
        <title>Sequencing the genomes of 1000 actinobacteria strains.</title>
        <authorList>
            <person name="Klenk H.-P."/>
        </authorList>
    </citation>
    <scope>NUCLEOTIDE SEQUENCE [LARGE SCALE GENOMIC DNA]</scope>
    <source>
        <strain evidence="2 3">DSM 24662</strain>
    </source>
</reference>